<feature type="coiled-coil region" evidence="1">
    <location>
        <begin position="73"/>
        <end position="132"/>
    </location>
</feature>
<evidence type="ECO:0000313" key="3">
    <source>
        <dbReference type="Proteomes" id="UP000433483"/>
    </source>
</evidence>
<keyword evidence="3" id="KW-1185">Reference proteome</keyword>
<comment type="caution">
    <text evidence="2">The sequence shown here is derived from an EMBL/GenBank/DDBJ whole genome shotgun (WGS) entry which is preliminary data.</text>
</comment>
<dbReference type="OrthoDB" id="128177at2759"/>
<proteinExistence type="predicted"/>
<feature type="non-terminal residue" evidence="2">
    <location>
        <position position="174"/>
    </location>
</feature>
<dbReference type="Proteomes" id="UP000433483">
    <property type="component" value="Unassembled WGS sequence"/>
</dbReference>
<keyword evidence="1" id="KW-0175">Coiled coil</keyword>
<evidence type="ECO:0000313" key="2">
    <source>
        <dbReference type="EMBL" id="KAE9147512.1"/>
    </source>
</evidence>
<evidence type="ECO:0000256" key="1">
    <source>
        <dbReference type="SAM" id="Coils"/>
    </source>
</evidence>
<sequence length="174" mass="19318">MSDSNMEETTCTNKLVEPLSAEEVISLRAVFAEFQGIQAQFQKVSGDQVGITKGMADYALKSDEKHLASAQILKEKQILLQRLITQSQQASQQVNTRMSALETRISMITTHATEMRNELSLAVENINTLKDTVNKIEPGSLVFAADDLYPEWDVTGPVPDQAMDELSATELEQR</sequence>
<accession>A0A6A3U8D4</accession>
<name>A0A6A3U8D4_9STRA</name>
<organism evidence="2 3">
    <name type="scientific">Phytophthora fragariae</name>
    <dbReference type="NCBI Taxonomy" id="53985"/>
    <lineage>
        <taxon>Eukaryota</taxon>
        <taxon>Sar</taxon>
        <taxon>Stramenopiles</taxon>
        <taxon>Oomycota</taxon>
        <taxon>Peronosporomycetes</taxon>
        <taxon>Peronosporales</taxon>
        <taxon>Peronosporaceae</taxon>
        <taxon>Phytophthora</taxon>
    </lineage>
</organism>
<protein>
    <submittedName>
        <fullName evidence="2">Uncharacterized protein</fullName>
    </submittedName>
</protein>
<dbReference type="EMBL" id="QXGB01011583">
    <property type="protein sequence ID" value="KAE9147512.1"/>
    <property type="molecule type" value="Genomic_DNA"/>
</dbReference>
<reference evidence="2 3" key="1">
    <citation type="submission" date="2018-08" db="EMBL/GenBank/DDBJ databases">
        <title>Genomic investigation of the strawberry pathogen Phytophthora fragariae indicates pathogenicity is determined by transcriptional variation in three key races.</title>
        <authorList>
            <person name="Adams T.M."/>
            <person name="Armitage A.D."/>
            <person name="Sobczyk M.K."/>
            <person name="Bates H.J."/>
            <person name="Dunwell J.M."/>
            <person name="Nellist C.F."/>
            <person name="Harrison R.J."/>
        </authorList>
    </citation>
    <scope>NUCLEOTIDE SEQUENCE [LARGE SCALE GENOMIC DNA]</scope>
    <source>
        <strain evidence="2 3">NOV-27</strain>
    </source>
</reference>
<dbReference type="AlphaFoldDB" id="A0A6A3U8D4"/>
<gene>
    <name evidence="2" type="ORF">PF005_g33613</name>
</gene>